<reference evidence="2" key="1">
    <citation type="submission" date="2024-07" db="EMBL/GenBank/DDBJ databases">
        <title>Two chromosome-level genome assemblies of Korean endemic species Abeliophyllum distichum and Forsythia ovata (Oleaceae).</title>
        <authorList>
            <person name="Jang H."/>
        </authorList>
    </citation>
    <scope>NUCLEOTIDE SEQUENCE [LARGE SCALE GENOMIC DNA]</scope>
</reference>
<keyword evidence="2" id="KW-1185">Reference proteome</keyword>
<proteinExistence type="predicted"/>
<evidence type="ECO:0000313" key="1">
    <source>
        <dbReference type="EMBL" id="KAL2542775.1"/>
    </source>
</evidence>
<protein>
    <submittedName>
        <fullName evidence="1">Uncharacterized protein</fullName>
    </submittedName>
</protein>
<organism evidence="1 2">
    <name type="scientific">Abeliophyllum distichum</name>
    <dbReference type="NCBI Taxonomy" id="126358"/>
    <lineage>
        <taxon>Eukaryota</taxon>
        <taxon>Viridiplantae</taxon>
        <taxon>Streptophyta</taxon>
        <taxon>Embryophyta</taxon>
        <taxon>Tracheophyta</taxon>
        <taxon>Spermatophyta</taxon>
        <taxon>Magnoliopsida</taxon>
        <taxon>eudicotyledons</taxon>
        <taxon>Gunneridae</taxon>
        <taxon>Pentapetalae</taxon>
        <taxon>asterids</taxon>
        <taxon>lamiids</taxon>
        <taxon>Lamiales</taxon>
        <taxon>Oleaceae</taxon>
        <taxon>Forsythieae</taxon>
        <taxon>Abeliophyllum</taxon>
    </lineage>
</organism>
<sequence length="105" mass="11621">MTPVRAMKVMGSSNLNQLRTAMKGSYGIQIKSKTIFLTGELQKTRKGSMSIDQYLNIVKLLVDNLEIAADEENLNSGKDFTGKQRIMVGNGNINLKSLPFSGEWP</sequence>
<dbReference type="EMBL" id="JBFOLK010000001">
    <property type="protein sequence ID" value="KAL2542775.1"/>
    <property type="molecule type" value="Genomic_DNA"/>
</dbReference>
<accession>A0ABD1VZD9</accession>
<comment type="caution">
    <text evidence="1">The sequence shown here is derived from an EMBL/GenBank/DDBJ whole genome shotgun (WGS) entry which is preliminary data.</text>
</comment>
<evidence type="ECO:0000313" key="2">
    <source>
        <dbReference type="Proteomes" id="UP001604336"/>
    </source>
</evidence>
<dbReference type="AlphaFoldDB" id="A0ABD1VZD9"/>
<name>A0ABD1VZD9_9LAMI</name>
<dbReference type="Proteomes" id="UP001604336">
    <property type="component" value="Unassembled WGS sequence"/>
</dbReference>
<gene>
    <name evidence="1" type="ORF">Adt_03753</name>
</gene>